<keyword evidence="1" id="KW-0560">Oxidoreductase</keyword>
<dbReference type="PANTHER" id="PTHR43157:SF31">
    <property type="entry name" value="PHOSPHATIDYLINOSITOL-GLYCAN BIOSYNTHESIS CLASS F PROTEIN"/>
    <property type="match status" value="1"/>
</dbReference>
<evidence type="ECO:0000256" key="1">
    <source>
        <dbReference type="ARBA" id="ARBA00023002"/>
    </source>
</evidence>
<dbReference type="PRINTS" id="PR00080">
    <property type="entry name" value="SDRFAMILY"/>
</dbReference>
<keyword evidence="4" id="KW-1185">Reference proteome</keyword>
<dbReference type="InterPro" id="IPR036291">
    <property type="entry name" value="NAD(P)-bd_dom_sf"/>
</dbReference>
<evidence type="ECO:0000313" key="3">
    <source>
        <dbReference type="EMBL" id="KAE8127147.1"/>
    </source>
</evidence>
<name>A0A5N6S1X0_9BIFI</name>
<organism evidence="3 4">
    <name type="scientific">Bifidobacterium tibiigranuli</name>
    <dbReference type="NCBI Taxonomy" id="2172043"/>
    <lineage>
        <taxon>Bacteria</taxon>
        <taxon>Bacillati</taxon>
        <taxon>Actinomycetota</taxon>
        <taxon>Actinomycetes</taxon>
        <taxon>Bifidobacteriales</taxon>
        <taxon>Bifidobacteriaceae</taxon>
        <taxon>Bifidobacterium</taxon>
    </lineage>
</organism>
<dbReference type="RefSeq" id="WP_152581358.1">
    <property type="nucleotide sequence ID" value="NZ_JAKVIV010000001.1"/>
</dbReference>
<dbReference type="PANTHER" id="PTHR43157">
    <property type="entry name" value="PHOSPHATIDYLINOSITOL-GLYCAN BIOSYNTHESIS CLASS F PROTEIN-RELATED"/>
    <property type="match status" value="1"/>
</dbReference>
<dbReference type="GO" id="GO:0016491">
    <property type="term" value="F:oxidoreductase activity"/>
    <property type="evidence" value="ECO:0007669"/>
    <property type="project" value="UniProtKB-KW"/>
</dbReference>
<dbReference type="OrthoDB" id="3237043at2"/>
<dbReference type="AlphaFoldDB" id="A0A5N6S1X0"/>
<gene>
    <name evidence="3" type="ORF">DDE84_08955</name>
</gene>
<dbReference type="SUPFAM" id="SSF51735">
    <property type="entry name" value="NAD(P)-binding Rossmann-fold domains"/>
    <property type="match status" value="1"/>
</dbReference>
<evidence type="ECO:0000313" key="4">
    <source>
        <dbReference type="Proteomes" id="UP000325415"/>
    </source>
</evidence>
<sequence>MTGGAADSRTIVITGASDGIGACAARTLAARGHHVVVVGRSAAKTEDVAREFGAPWYLVDFAHLDSVRELAERLRTDVGRIDVLVNNAGGVFGPDRIETQDGHEITFQVDYLAPFLLTNLLLDRLVEARGGVISTSSVANRLLGHVDIDDLDARAGTFNARRAYGTAKLEQILFTKELDRRYRAQHLSSAAFHPGVIASSFASSRGSALGWIYQNPLSRRFLGSPDSGADTLVWLVENLPGRGCPSGGYFARRKPVRPARQAEDRELAIRLWDRSAEVLQLSPIPIEEND</sequence>
<dbReference type="PRINTS" id="PR00081">
    <property type="entry name" value="GDHRDH"/>
</dbReference>
<protein>
    <submittedName>
        <fullName evidence="3">SDR family NAD(P)-dependent oxidoreductase</fullName>
    </submittedName>
</protein>
<evidence type="ECO:0000256" key="2">
    <source>
        <dbReference type="RuleBase" id="RU000363"/>
    </source>
</evidence>
<dbReference type="Pfam" id="PF00106">
    <property type="entry name" value="adh_short"/>
    <property type="match status" value="1"/>
</dbReference>
<dbReference type="GeneID" id="78127809"/>
<dbReference type="Gene3D" id="3.40.50.720">
    <property type="entry name" value="NAD(P)-binding Rossmann-like Domain"/>
    <property type="match status" value="1"/>
</dbReference>
<dbReference type="Proteomes" id="UP000325415">
    <property type="component" value="Unassembled WGS sequence"/>
</dbReference>
<dbReference type="EMBL" id="QDAG01000009">
    <property type="protein sequence ID" value="KAE8127147.1"/>
    <property type="molecule type" value="Genomic_DNA"/>
</dbReference>
<comment type="similarity">
    <text evidence="2">Belongs to the short-chain dehydrogenases/reductases (SDR) family.</text>
</comment>
<accession>A0A5N6S1X0</accession>
<dbReference type="InterPro" id="IPR002347">
    <property type="entry name" value="SDR_fam"/>
</dbReference>
<reference evidence="3 4" key="1">
    <citation type="submission" date="2018-04" db="EMBL/GenBank/DDBJ databases">
        <authorList>
            <person name="Eckel V.P."/>
            <person name="Vogel R.F."/>
        </authorList>
    </citation>
    <scope>NUCLEOTIDE SEQUENCE [LARGE SCALE GENOMIC DNA]</scope>
    <source>
        <strain evidence="4">TMW 2.1764</strain>
    </source>
</reference>
<comment type="caution">
    <text evidence="3">The sequence shown here is derived from an EMBL/GenBank/DDBJ whole genome shotgun (WGS) entry which is preliminary data.</text>
</comment>
<proteinExistence type="inferred from homology"/>